<evidence type="ECO:0000313" key="3">
    <source>
        <dbReference type="Proteomes" id="UP000034246"/>
    </source>
</evidence>
<dbReference type="GO" id="GO:0016740">
    <property type="term" value="F:transferase activity"/>
    <property type="evidence" value="ECO:0007669"/>
    <property type="project" value="UniProtKB-KW"/>
</dbReference>
<gene>
    <name evidence="2" type="ORF">UT39_C0003G0025</name>
</gene>
<dbReference type="PANTHER" id="PTHR43179:SF7">
    <property type="entry name" value="RHAMNOSYLTRANSFERASE WBBL"/>
    <property type="match status" value="1"/>
</dbReference>
<name>A0A0G0NG28_9BACT</name>
<dbReference type="Proteomes" id="UP000034246">
    <property type="component" value="Unassembled WGS sequence"/>
</dbReference>
<dbReference type="Pfam" id="PF00535">
    <property type="entry name" value="Glycos_transf_2"/>
    <property type="match status" value="1"/>
</dbReference>
<dbReference type="CDD" id="cd04186">
    <property type="entry name" value="GT_2_like_c"/>
    <property type="match status" value="1"/>
</dbReference>
<accession>A0A0G0NG28</accession>
<reference evidence="2 3" key="1">
    <citation type="journal article" date="2015" name="Nature">
        <title>rRNA introns, odd ribosomes, and small enigmatic genomes across a large radiation of phyla.</title>
        <authorList>
            <person name="Brown C.T."/>
            <person name="Hug L.A."/>
            <person name="Thomas B.C."/>
            <person name="Sharon I."/>
            <person name="Castelle C.J."/>
            <person name="Singh A."/>
            <person name="Wilkins M.J."/>
            <person name="Williams K.H."/>
            <person name="Banfield J.F."/>
        </authorList>
    </citation>
    <scope>NUCLEOTIDE SEQUENCE [LARGE SCALE GENOMIC DNA]</scope>
</reference>
<dbReference type="STRING" id="1618550.UT39_C0003G0025"/>
<feature type="domain" description="Glycosyltransferase 2-like" evidence="1">
    <location>
        <begin position="8"/>
        <end position="135"/>
    </location>
</feature>
<evidence type="ECO:0000259" key="1">
    <source>
        <dbReference type="Pfam" id="PF00535"/>
    </source>
</evidence>
<comment type="caution">
    <text evidence="2">The sequence shown here is derived from an EMBL/GenBank/DDBJ whole genome shotgun (WGS) entry which is preliminary data.</text>
</comment>
<organism evidence="2 3">
    <name type="scientific">Candidatus Woesebacteria bacterium GW2011_GWA1_39_21</name>
    <dbReference type="NCBI Taxonomy" id="1618550"/>
    <lineage>
        <taxon>Bacteria</taxon>
        <taxon>Candidatus Woeseibacteriota</taxon>
    </lineage>
</organism>
<dbReference type="EMBL" id="LBWP01000003">
    <property type="protein sequence ID" value="KKR11756.1"/>
    <property type="molecule type" value="Genomic_DNA"/>
</dbReference>
<keyword evidence="2" id="KW-0808">Transferase</keyword>
<sequence length="300" mass="34780">MIKKQLAIVVLNYNTRDLLDGCLTSLKALVNELLFEVIVVDNGSTDDSVEMVKEKYRWVKLLETGGNLGFARGNNAARKVIKNDYILFLNSDTLVGRGVLVKCLKYLKDNNLGALTCKLLLEDGSLDPDCRRSFITPWIGLSHLFLKLDRIFPRSKLFAKYWYGYLSQDLIHEVNAIQGAFFLTSKTVLDEVGWFDEDYFLDGEDIDLSWKIKSHGYKIVYYPEASITHLKGATKGKNRKDKKYISFQDKLKYRLSGVNSMEIFYRKRLWNNYPTYLNYLVIFGIKFLKLIRTVKILIFK</sequence>
<protein>
    <submittedName>
        <fullName evidence="2">Glycosyltransferase/rhamnosyltransferase</fullName>
    </submittedName>
</protein>
<dbReference type="Gene3D" id="3.90.550.10">
    <property type="entry name" value="Spore Coat Polysaccharide Biosynthesis Protein SpsA, Chain A"/>
    <property type="match status" value="1"/>
</dbReference>
<dbReference type="InterPro" id="IPR029044">
    <property type="entry name" value="Nucleotide-diphossugar_trans"/>
</dbReference>
<proteinExistence type="predicted"/>
<dbReference type="InterPro" id="IPR001173">
    <property type="entry name" value="Glyco_trans_2-like"/>
</dbReference>
<evidence type="ECO:0000313" key="2">
    <source>
        <dbReference type="EMBL" id="KKR11756.1"/>
    </source>
</evidence>
<dbReference type="SUPFAM" id="SSF53448">
    <property type="entry name" value="Nucleotide-diphospho-sugar transferases"/>
    <property type="match status" value="1"/>
</dbReference>
<dbReference type="PANTHER" id="PTHR43179">
    <property type="entry name" value="RHAMNOSYLTRANSFERASE WBBL"/>
    <property type="match status" value="1"/>
</dbReference>
<dbReference type="AlphaFoldDB" id="A0A0G0NG28"/>